<keyword evidence="1" id="KW-0677">Repeat</keyword>
<evidence type="ECO:0000313" key="4">
    <source>
        <dbReference type="Proteomes" id="UP001140091"/>
    </source>
</evidence>
<protein>
    <recommendedName>
        <fullName evidence="2">Nephrocystin 3-like N-terminal domain-containing protein</fullName>
    </recommendedName>
</protein>
<comment type="caution">
    <text evidence="3">The sequence shown here is derived from an EMBL/GenBank/DDBJ whole genome shotgun (WGS) entry which is preliminary data.</text>
</comment>
<dbReference type="OrthoDB" id="4760524at2759"/>
<dbReference type="Proteomes" id="UP001140091">
    <property type="component" value="Unassembled WGS sequence"/>
</dbReference>
<dbReference type="InterPro" id="IPR056884">
    <property type="entry name" value="NPHP3-like_N"/>
</dbReference>
<organism evidence="3 4">
    <name type="scientific">Candolleomyces eurysporus</name>
    <dbReference type="NCBI Taxonomy" id="2828524"/>
    <lineage>
        <taxon>Eukaryota</taxon>
        <taxon>Fungi</taxon>
        <taxon>Dikarya</taxon>
        <taxon>Basidiomycota</taxon>
        <taxon>Agaricomycotina</taxon>
        <taxon>Agaricomycetes</taxon>
        <taxon>Agaricomycetidae</taxon>
        <taxon>Agaricales</taxon>
        <taxon>Agaricineae</taxon>
        <taxon>Psathyrellaceae</taxon>
        <taxon>Candolleomyces</taxon>
    </lineage>
</organism>
<gene>
    <name evidence="3" type="ORF">H1R20_g5193</name>
</gene>
<reference evidence="3" key="1">
    <citation type="submission" date="2022-06" db="EMBL/GenBank/DDBJ databases">
        <title>Genome Sequence of Candolleomyces eurysporus.</title>
        <authorList>
            <person name="Buettner E."/>
        </authorList>
    </citation>
    <scope>NUCLEOTIDE SEQUENCE</scope>
    <source>
        <strain evidence="3">VTCC 930004</strain>
    </source>
</reference>
<evidence type="ECO:0000259" key="2">
    <source>
        <dbReference type="Pfam" id="PF24883"/>
    </source>
</evidence>
<evidence type="ECO:0000256" key="1">
    <source>
        <dbReference type="ARBA" id="ARBA00022737"/>
    </source>
</evidence>
<dbReference type="Pfam" id="PF24883">
    <property type="entry name" value="NPHP3_N"/>
    <property type="match status" value="1"/>
</dbReference>
<dbReference type="AlphaFoldDB" id="A0A9W8MIG8"/>
<dbReference type="EMBL" id="JANBPK010000792">
    <property type="protein sequence ID" value="KAJ2931896.1"/>
    <property type="molecule type" value="Genomic_DNA"/>
</dbReference>
<sequence length="506" mass="56559">MNRFAATLASQLAVAIPASAPFIEAAVKAEPGLLTDGVSLGTQLERLVYEPFQAAVRGSLFLKTLFKGAFLIVIDGLDECEDKRGVQEFINHALEFFKKHPSIPLRILVTSRVEQHIRAILKTDGVLVENLDNSPSDEDIKRFLQVSFQMAAKRDPIIQAYIQAHGDWPSFYDMDDLTEHVGGSFVLASTIFKFIIHPATEDDLSTPMDRLPLSLEINGLDGLYAQTLARSQHHPYFRDIISTIALLRNPLPVVSIADLLNIEAFEAIQVLLNLQAIVHVPGTDEEGDVTLCHSSLRDFLTTESRSGPFFVLPPPNYLTLSYRFFCSAFRIHGRPSAYDYVDSHWGGFVIELIGSSCRFISEVEQFKARQPGTNRTPLHAFLCSALFHNFLVFGGRAIPNSDASYTLTECATQFVLAVQCLDDRIGLWLDELQGGVALFYDGNHRSFQFTEHACELLKHNLGQLALATVHDKVFLTSSSDISYSEKRLRRFVNLCFTLAQLERKST</sequence>
<proteinExistence type="predicted"/>
<dbReference type="PANTHER" id="PTHR10039">
    <property type="entry name" value="AMELOGENIN"/>
    <property type="match status" value="1"/>
</dbReference>
<dbReference type="PANTHER" id="PTHR10039:SF14">
    <property type="entry name" value="NACHT DOMAIN-CONTAINING PROTEIN"/>
    <property type="match status" value="1"/>
</dbReference>
<name>A0A9W8MIG8_9AGAR</name>
<accession>A0A9W8MIG8</accession>
<feature type="domain" description="Nephrocystin 3-like N-terminal" evidence="2">
    <location>
        <begin position="6"/>
        <end position="112"/>
    </location>
</feature>
<keyword evidence="4" id="KW-1185">Reference proteome</keyword>
<evidence type="ECO:0000313" key="3">
    <source>
        <dbReference type="EMBL" id="KAJ2931896.1"/>
    </source>
</evidence>
<feature type="non-terminal residue" evidence="3">
    <location>
        <position position="506"/>
    </location>
</feature>